<dbReference type="PANTHER" id="PTHR42870">
    <property type="entry name" value="ACETYL-COA C-ACETYLTRANSFERASE"/>
    <property type="match status" value="1"/>
</dbReference>
<dbReference type="GO" id="GO:0016746">
    <property type="term" value="F:acyltransferase activity"/>
    <property type="evidence" value="ECO:0007669"/>
    <property type="project" value="InterPro"/>
</dbReference>
<protein>
    <submittedName>
        <fullName evidence="5">Unannotated protein</fullName>
    </submittedName>
</protein>
<dbReference type="Pfam" id="PF22691">
    <property type="entry name" value="Thiolase_C_1"/>
    <property type="match status" value="1"/>
</dbReference>
<feature type="domain" description="Thiolase-like protein type 1 additional C-terminal" evidence="1">
    <location>
        <begin position="427"/>
        <end position="507"/>
    </location>
</feature>
<dbReference type="InterPro" id="IPR016039">
    <property type="entry name" value="Thiolase-like"/>
</dbReference>
<reference evidence="5" key="1">
    <citation type="submission" date="2020-05" db="EMBL/GenBank/DDBJ databases">
        <authorList>
            <person name="Chiriac C."/>
            <person name="Salcher M."/>
            <person name="Ghai R."/>
            <person name="Kavagutti S V."/>
        </authorList>
    </citation>
    <scope>NUCLEOTIDE SEQUENCE</scope>
</reference>
<dbReference type="Gene3D" id="2.40.50.840">
    <property type="match status" value="1"/>
</dbReference>
<evidence type="ECO:0000259" key="1">
    <source>
        <dbReference type="Pfam" id="PF18313"/>
    </source>
</evidence>
<dbReference type="EMBL" id="CAFBPM010000003">
    <property type="protein sequence ID" value="CAB5014058.1"/>
    <property type="molecule type" value="Genomic_DNA"/>
</dbReference>
<feature type="domain" description="Thiolase C-terminal" evidence="2">
    <location>
        <begin position="293"/>
        <end position="372"/>
    </location>
</feature>
<gene>
    <name evidence="3" type="ORF">UFOPK3164_00333</name>
    <name evidence="4" type="ORF">UFOPK3427_00572</name>
    <name evidence="5" type="ORF">UFOPK4112_00485</name>
</gene>
<dbReference type="EMBL" id="CAFBLT010000001">
    <property type="protein sequence ID" value="CAB4867300.1"/>
    <property type="molecule type" value="Genomic_DNA"/>
</dbReference>
<evidence type="ECO:0000259" key="2">
    <source>
        <dbReference type="Pfam" id="PF22691"/>
    </source>
</evidence>
<evidence type="ECO:0000313" key="5">
    <source>
        <dbReference type="EMBL" id="CAB5014058.1"/>
    </source>
</evidence>
<dbReference type="InterPro" id="IPR040771">
    <property type="entry name" value="TLP1_add_C"/>
</dbReference>
<dbReference type="InterPro" id="IPR055140">
    <property type="entry name" value="Thiolase_C_2"/>
</dbReference>
<evidence type="ECO:0000313" key="4">
    <source>
        <dbReference type="EMBL" id="CAB4867300.1"/>
    </source>
</evidence>
<proteinExistence type="predicted"/>
<dbReference type="PANTHER" id="PTHR42870:SF1">
    <property type="entry name" value="NON-SPECIFIC LIPID-TRANSFER PROTEIN-LIKE 2"/>
    <property type="match status" value="1"/>
</dbReference>
<dbReference type="SUPFAM" id="SSF53901">
    <property type="entry name" value="Thiolase-like"/>
    <property type="match status" value="2"/>
</dbReference>
<dbReference type="EMBL" id="CAFABE010000009">
    <property type="protein sequence ID" value="CAB4819780.1"/>
    <property type="molecule type" value="Genomic_DNA"/>
</dbReference>
<name>A0A6J7Q905_9ZZZZ</name>
<organism evidence="5">
    <name type="scientific">freshwater metagenome</name>
    <dbReference type="NCBI Taxonomy" id="449393"/>
    <lineage>
        <taxon>unclassified sequences</taxon>
        <taxon>metagenomes</taxon>
        <taxon>ecological metagenomes</taxon>
    </lineage>
</organism>
<dbReference type="AlphaFoldDB" id="A0A6J7Q905"/>
<dbReference type="Gene3D" id="3.40.47.10">
    <property type="match status" value="1"/>
</dbReference>
<sequence>MAIDPRTPVIVGVGQVLHHPDKVSGPEDLVEPLDLMVDALRRAAEDIDGVAEGAPSPLGTRLLSNIDRLTSVVSFTWRTANPSLLVAERLGIHPGDLAVTATGGCMPQKLVADAATAILNGDADVVGVVGSEAMFSRGASRKSGLGDVQWTLQDPETTPPARVFGTETMPLTPLEIERSILLPIQIYPLFENASRARNAWTIDEHRQKIGNLWSSFSEVATANPSAWMREPHSSEEIITASPSNRMIAEPYTKMMVANLPVDMGAAFLMCSYETARSLGIRDDALVFPQSHAHANDHFFISERPELDRSVAIKAAGDRAFELAGASIDDVAHIDLYSCFPIAVALGAEALGLDLEDRTRPLTLTGGLTFGGGPGNNYVGHSIATMVQRLREHPGDLGLLTGLSYFATTHAVGLYSTTPPSTSFQSADVQSVVDAEPIQRVARELEGTVRVETYTVVHDRDNGPEKIIAAVRDQFETRSWACITDEATMRDLAGTELCGLTGVLTNDGSLILD</sequence>
<accession>A0A6J7Q905</accession>
<dbReference type="Pfam" id="PF18313">
    <property type="entry name" value="TLP1_add_C"/>
    <property type="match status" value="1"/>
</dbReference>
<evidence type="ECO:0000313" key="3">
    <source>
        <dbReference type="EMBL" id="CAB4819780.1"/>
    </source>
</evidence>